<feature type="transmembrane region" description="Helical" evidence="6">
    <location>
        <begin position="388"/>
        <end position="406"/>
    </location>
</feature>
<evidence type="ECO:0000256" key="5">
    <source>
        <dbReference type="ARBA" id="ARBA00023136"/>
    </source>
</evidence>
<dbReference type="GO" id="GO:0016020">
    <property type="term" value="C:membrane"/>
    <property type="evidence" value="ECO:0007669"/>
    <property type="project" value="UniProtKB-SubCell"/>
</dbReference>
<dbReference type="SUPFAM" id="SSF103473">
    <property type="entry name" value="MFS general substrate transporter"/>
    <property type="match status" value="1"/>
</dbReference>
<evidence type="ECO:0000256" key="1">
    <source>
        <dbReference type="ARBA" id="ARBA00004141"/>
    </source>
</evidence>
<dbReference type="InterPro" id="IPR001958">
    <property type="entry name" value="Tet-R_TetA/multi-R_MdtG-like"/>
</dbReference>
<evidence type="ECO:0000313" key="9">
    <source>
        <dbReference type="Proteomes" id="UP000176424"/>
    </source>
</evidence>
<feature type="transmembrane region" description="Helical" evidence="6">
    <location>
        <begin position="320"/>
        <end position="342"/>
    </location>
</feature>
<evidence type="ECO:0000256" key="2">
    <source>
        <dbReference type="ARBA" id="ARBA00022448"/>
    </source>
</evidence>
<dbReference type="AlphaFoldDB" id="A0A1F4ZS57"/>
<evidence type="ECO:0000259" key="7">
    <source>
        <dbReference type="PROSITE" id="PS50850"/>
    </source>
</evidence>
<dbReference type="EMBL" id="MEXR01000062">
    <property type="protein sequence ID" value="OGD08204.1"/>
    <property type="molecule type" value="Genomic_DNA"/>
</dbReference>
<dbReference type="GO" id="GO:0022857">
    <property type="term" value="F:transmembrane transporter activity"/>
    <property type="evidence" value="ECO:0007669"/>
    <property type="project" value="InterPro"/>
</dbReference>
<dbReference type="Gene3D" id="1.20.1250.20">
    <property type="entry name" value="MFS general substrate transporter like domains"/>
    <property type="match status" value="2"/>
</dbReference>
<dbReference type="InterPro" id="IPR020846">
    <property type="entry name" value="MFS_dom"/>
</dbReference>
<gene>
    <name evidence="8" type="ORF">A2397_05705</name>
</gene>
<keyword evidence="3 6" id="KW-0812">Transmembrane</keyword>
<evidence type="ECO:0000256" key="4">
    <source>
        <dbReference type="ARBA" id="ARBA00022989"/>
    </source>
</evidence>
<organism evidence="8 9">
    <name type="scientific">Candidatus Amesbacteria bacterium RIFOXYB1_FULL_44_23</name>
    <dbReference type="NCBI Taxonomy" id="1797263"/>
    <lineage>
        <taxon>Bacteria</taxon>
        <taxon>Candidatus Amesiibacteriota</taxon>
    </lineage>
</organism>
<dbReference type="InterPro" id="IPR011701">
    <property type="entry name" value="MFS"/>
</dbReference>
<dbReference type="PROSITE" id="PS50850">
    <property type="entry name" value="MFS"/>
    <property type="match status" value="1"/>
</dbReference>
<feature type="transmembrane region" description="Helical" evidence="6">
    <location>
        <begin position="178"/>
        <end position="202"/>
    </location>
</feature>
<feature type="transmembrane region" description="Helical" evidence="6">
    <location>
        <begin position="21"/>
        <end position="46"/>
    </location>
</feature>
<feature type="transmembrane region" description="Helical" evidence="6">
    <location>
        <begin position="264"/>
        <end position="284"/>
    </location>
</feature>
<dbReference type="PANTHER" id="PTHR23506:SF23">
    <property type="entry name" value="GH10249P"/>
    <property type="match status" value="1"/>
</dbReference>
<dbReference type="InterPro" id="IPR036259">
    <property type="entry name" value="MFS_trans_sf"/>
</dbReference>
<dbReference type="STRING" id="1797263.A2397_05705"/>
<evidence type="ECO:0000313" key="8">
    <source>
        <dbReference type="EMBL" id="OGD08204.1"/>
    </source>
</evidence>
<feature type="domain" description="Major facilitator superfamily (MFS) profile" evidence="7">
    <location>
        <begin position="230"/>
        <end position="422"/>
    </location>
</feature>
<comment type="caution">
    <text evidence="8">The sequence shown here is derived from an EMBL/GenBank/DDBJ whole genome shotgun (WGS) entry which is preliminary data.</text>
</comment>
<proteinExistence type="predicted"/>
<feature type="transmembrane region" description="Helical" evidence="6">
    <location>
        <begin position="111"/>
        <end position="129"/>
    </location>
</feature>
<name>A0A1F4ZS57_9BACT</name>
<feature type="transmembrane region" description="Helical" evidence="6">
    <location>
        <begin position="150"/>
        <end position="172"/>
    </location>
</feature>
<dbReference type="PANTHER" id="PTHR23506">
    <property type="entry name" value="GH10249P"/>
    <property type="match status" value="1"/>
</dbReference>
<dbReference type="Pfam" id="PF07690">
    <property type="entry name" value="MFS_1"/>
    <property type="match status" value="1"/>
</dbReference>
<accession>A0A1F4ZS57</accession>
<feature type="transmembrane region" description="Helical" evidence="6">
    <location>
        <begin position="88"/>
        <end position="105"/>
    </location>
</feature>
<reference evidence="8 9" key="1">
    <citation type="journal article" date="2016" name="Nat. Commun.">
        <title>Thousands of microbial genomes shed light on interconnected biogeochemical processes in an aquifer system.</title>
        <authorList>
            <person name="Anantharaman K."/>
            <person name="Brown C.T."/>
            <person name="Hug L.A."/>
            <person name="Sharon I."/>
            <person name="Castelle C.J."/>
            <person name="Probst A.J."/>
            <person name="Thomas B.C."/>
            <person name="Singh A."/>
            <person name="Wilkins M.J."/>
            <person name="Karaoz U."/>
            <person name="Brodie E.L."/>
            <person name="Williams K.H."/>
            <person name="Hubbard S.S."/>
            <person name="Banfield J.F."/>
        </authorList>
    </citation>
    <scope>NUCLEOTIDE SEQUENCE [LARGE SCALE GENOMIC DNA]</scope>
</reference>
<feature type="transmembrane region" description="Helical" evidence="6">
    <location>
        <begin position="58"/>
        <end position="76"/>
    </location>
</feature>
<keyword evidence="5 6" id="KW-0472">Membrane</keyword>
<evidence type="ECO:0000256" key="3">
    <source>
        <dbReference type="ARBA" id="ARBA00022692"/>
    </source>
</evidence>
<dbReference type="Proteomes" id="UP000176424">
    <property type="component" value="Unassembled WGS sequence"/>
</dbReference>
<keyword evidence="4 6" id="KW-1133">Transmembrane helix</keyword>
<protein>
    <recommendedName>
        <fullName evidence="7">Major facilitator superfamily (MFS) profile domain-containing protein</fullName>
    </recommendedName>
</protein>
<dbReference type="PRINTS" id="PR01035">
    <property type="entry name" value="TCRTETA"/>
</dbReference>
<sequence>MSIFLATVLGHHHHVFPKTSPWALVVPFSLIVFLVGVGDSLMSYIAPIYIESHVADSGVMGIIIALSSLVGIFCDFTFSRIFKNKSHVFFFKTALIFALSYPILFLTLPPYYPVFVLGMIAWGIYYELLQFADINFVDTQVPKSHYANAWGILSSFRATAYFIGPVVAGLLLSLGQTSYVFVTAICFHLMAAFALTIFHRLAKSTPPIQPASNNGSILLELDAWFILFKKVWPVYFFLFLLFLVDSTYWTVGTLVSQDLLKSHSSGAFFLSAYSLPGLFMGLLLSRFGSPTGKKHLAFVMAMLSGIVLLGVGFVSHPLVILLLIFCSSMFLAVSFPEIFAVFEDYINRLGSSKNDMIGLQSSAISLAYIVGPIVSGFLATIVGNQMVFTLLGVLLIAYSAFSLHLVPKKVHFPQQELQSLQS</sequence>
<feature type="transmembrane region" description="Helical" evidence="6">
    <location>
        <begin position="363"/>
        <end position="382"/>
    </location>
</feature>
<feature type="transmembrane region" description="Helical" evidence="6">
    <location>
        <begin position="296"/>
        <end position="314"/>
    </location>
</feature>
<evidence type="ECO:0000256" key="6">
    <source>
        <dbReference type="SAM" id="Phobius"/>
    </source>
</evidence>
<dbReference type="InterPro" id="IPR050930">
    <property type="entry name" value="MFS_Vesicular_Transporter"/>
</dbReference>
<keyword evidence="2" id="KW-0813">Transport</keyword>
<comment type="subcellular location">
    <subcellularLocation>
        <location evidence="1">Membrane</location>
        <topology evidence="1">Multi-pass membrane protein</topology>
    </subcellularLocation>
</comment>